<sequence length="398" mass="42537">MIRLSTLRTILATLAALLLVASGAAGAAPAQTARQKFDPATVERLDTAITDTVKRAGIPGVIVGLWMPGRGTYVRTFGVSDETTGTPMKTGLHMRIGSVTKTFTVTGLLQLVDRGKVGLDDPIAEYVDGVPEGDRITLRRLAGMRSGLFNYSDDPGFQTSLESDPQRTFTPRELLGYAFAHPLNFPPGTRFQYSNTNLILLGLVIEKVTGQPVGAYLEQHVYEPLGLARTSFPTSNAIPDPHAQGYTNATPTGATAVATHWNPSWAWSAGAMISDLEDLRTWAPALASGKPLLTPETQRQRLAFAPTGFADIGYGLGIFRDHGWVGHNGELPGYETLAVHLPSEDATLVVLINSDVDYRGDAYSTLIGKAVTEVVTPGNVFTLPAAAQSPSEPPTPSR</sequence>
<organism evidence="3 4">
    <name type="scientific">Streptomyces formicae</name>
    <dbReference type="NCBI Taxonomy" id="1616117"/>
    <lineage>
        <taxon>Bacteria</taxon>
        <taxon>Bacillati</taxon>
        <taxon>Actinomycetota</taxon>
        <taxon>Actinomycetes</taxon>
        <taxon>Kitasatosporales</taxon>
        <taxon>Streptomycetaceae</taxon>
        <taxon>Streptomyces</taxon>
    </lineage>
</organism>
<keyword evidence="1" id="KW-0732">Signal</keyword>
<dbReference type="RefSeq" id="WP_242335380.1">
    <property type="nucleotide sequence ID" value="NZ_CP071872.1"/>
</dbReference>
<dbReference type="Pfam" id="PF00144">
    <property type="entry name" value="Beta-lactamase"/>
    <property type="match status" value="1"/>
</dbReference>
<keyword evidence="4" id="KW-1185">Reference proteome</keyword>
<dbReference type="Proteomes" id="UP000828924">
    <property type="component" value="Chromosome"/>
</dbReference>
<dbReference type="EMBL" id="CP071872">
    <property type="protein sequence ID" value="UNM14847.1"/>
    <property type="molecule type" value="Genomic_DNA"/>
</dbReference>
<evidence type="ECO:0000313" key="4">
    <source>
        <dbReference type="Proteomes" id="UP000828924"/>
    </source>
</evidence>
<dbReference type="PANTHER" id="PTHR46825">
    <property type="entry name" value="D-ALANYL-D-ALANINE-CARBOXYPEPTIDASE/ENDOPEPTIDASE AMPH"/>
    <property type="match status" value="1"/>
</dbReference>
<evidence type="ECO:0000259" key="2">
    <source>
        <dbReference type="Pfam" id="PF00144"/>
    </source>
</evidence>
<protein>
    <submittedName>
        <fullName evidence="3">Beta-lactamase family protein</fullName>
    </submittedName>
</protein>
<proteinExistence type="predicted"/>
<feature type="domain" description="Beta-lactamase-related" evidence="2">
    <location>
        <begin position="45"/>
        <end position="357"/>
    </location>
</feature>
<dbReference type="PANTHER" id="PTHR46825:SF7">
    <property type="entry name" value="D-ALANYL-D-ALANINE CARBOXYPEPTIDASE"/>
    <property type="match status" value="1"/>
</dbReference>
<dbReference type="InterPro" id="IPR050491">
    <property type="entry name" value="AmpC-like"/>
</dbReference>
<name>A0ABY3WVL4_9ACTN</name>
<dbReference type="Gene3D" id="3.40.710.10">
    <property type="entry name" value="DD-peptidase/beta-lactamase superfamily"/>
    <property type="match status" value="1"/>
</dbReference>
<dbReference type="SUPFAM" id="SSF56601">
    <property type="entry name" value="beta-lactamase/transpeptidase-like"/>
    <property type="match status" value="1"/>
</dbReference>
<evidence type="ECO:0000313" key="3">
    <source>
        <dbReference type="EMBL" id="UNM14847.1"/>
    </source>
</evidence>
<evidence type="ECO:0000256" key="1">
    <source>
        <dbReference type="SAM" id="SignalP"/>
    </source>
</evidence>
<reference evidence="3 4" key="1">
    <citation type="submission" date="2021-03" db="EMBL/GenBank/DDBJ databases">
        <title>Complete genome of Streptomyces formicae strain 1H-GS9 (DSM 100524).</title>
        <authorList>
            <person name="Atanasov K.E."/>
            <person name="Altabella T."/>
            <person name="Ferrer A."/>
        </authorList>
    </citation>
    <scope>NUCLEOTIDE SEQUENCE [LARGE SCALE GENOMIC DNA]</scope>
    <source>
        <strain evidence="3 4">1H-GS9</strain>
    </source>
</reference>
<feature type="signal peptide" evidence="1">
    <location>
        <begin position="1"/>
        <end position="27"/>
    </location>
</feature>
<accession>A0ABY3WVL4</accession>
<dbReference type="InterPro" id="IPR001466">
    <property type="entry name" value="Beta-lactam-related"/>
</dbReference>
<feature type="chain" id="PRO_5046288583" evidence="1">
    <location>
        <begin position="28"/>
        <end position="398"/>
    </location>
</feature>
<gene>
    <name evidence="3" type="ORF">J4032_28295</name>
</gene>
<dbReference type="InterPro" id="IPR012338">
    <property type="entry name" value="Beta-lactam/transpept-like"/>
</dbReference>